<protein>
    <recommendedName>
        <fullName evidence="2">Reverse transcriptase domain-containing protein</fullName>
    </recommendedName>
</protein>
<dbReference type="InterPro" id="IPR053134">
    <property type="entry name" value="RNA-dir_DNA_polymerase"/>
</dbReference>
<feature type="region of interest" description="Disordered" evidence="1">
    <location>
        <begin position="101"/>
        <end position="128"/>
    </location>
</feature>
<feature type="domain" description="Reverse transcriptase" evidence="2">
    <location>
        <begin position="229"/>
        <end position="326"/>
    </location>
</feature>
<evidence type="ECO:0000313" key="3">
    <source>
        <dbReference type="Proteomes" id="UP000818029"/>
    </source>
</evidence>
<dbReference type="Gene3D" id="3.10.10.10">
    <property type="entry name" value="HIV Type 1 Reverse Transcriptase, subunit A, domain 1"/>
    <property type="match status" value="1"/>
</dbReference>
<dbReference type="InterPro" id="IPR000477">
    <property type="entry name" value="RT_dom"/>
</dbReference>
<dbReference type="CDD" id="cd01647">
    <property type="entry name" value="RT_LTR"/>
    <property type="match status" value="1"/>
</dbReference>
<dbReference type="RefSeq" id="XP_016729409.1">
    <property type="nucleotide sequence ID" value="XM_016873920.1"/>
</dbReference>
<dbReference type="Pfam" id="PF00078">
    <property type="entry name" value="RVT_1"/>
    <property type="match status" value="1"/>
</dbReference>
<evidence type="ECO:0000256" key="1">
    <source>
        <dbReference type="SAM" id="MobiDB-lite"/>
    </source>
</evidence>
<dbReference type="GeneID" id="107940490"/>
<proteinExistence type="predicted"/>
<dbReference type="Gene3D" id="3.30.70.270">
    <property type="match status" value="1"/>
</dbReference>
<dbReference type="SUPFAM" id="SSF56672">
    <property type="entry name" value="DNA/RNA polymerases"/>
    <property type="match status" value="1"/>
</dbReference>
<reference evidence="4" key="2">
    <citation type="submission" date="2025-08" db="UniProtKB">
        <authorList>
            <consortium name="RefSeq"/>
        </authorList>
    </citation>
    <scope>IDENTIFICATION</scope>
</reference>
<accession>A0A1U8MV15</accession>
<dbReference type="PaxDb" id="3635-A0A1U8MV15"/>
<reference evidence="3" key="1">
    <citation type="journal article" date="2020" name="Nat. Genet.">
        <title>Genomic diversifications of five Gossypium allopolyploid species and their impact on cotton improvement.</title>
        <authorList>
            <person name="Chen Z.J."/>
            <person name="Sreedasyam A."/>
            <person name="Ando A."/>
            <person name="Song Q."/>
            <person name="De Santiago L.M."/>
            <person name="Hulse-Kemp A.M."/>
            <person name="Ding M."/>
            <person name="Ye W."/>
            <person name="Kirkbride R.C."/>
            <person name="Jenkins J."/>
            <person name="Plott C."/>
            <person name="Lovell J."/>
            <person name="Lin Y.M."/>
            <person name="Vaughn R."/>
            <person name="Liu B."/>
            <person name="Simpson S."/>
            <person name="Scheffler B.E."/>
            <person name="Wen L."/>
            <person name="Saski C.A."/>
            <person name="Grover C.E."/>
            <person name="Hu G."/>
            <person name="Conover J.L."/>
            <person name="Carlson J.W."/>
            <person name="Shu S."/>
            <person name="Boston L.B."/>
            <person name="Williams M."/>
            <person name="Peterson D.G."/>
            <person name="McGee K."/>
            <person name="Jones D.C."/>
            <person name="Wendel J.F."/>
            <person name="Stelly D.M."/>
            <person name="Grimwood J."/>
            <person name="Schmutz J."/>
        </authorList>
    </citation>
    <scope>NUCLEOTIDE SEQUENCE [LARGE SCALE GENOMIC DNA]</scope>
    <source>
        <strain evidence="3">cv. TM-1</strain>
    </source>
</reference>
<dbReference type="InterPro" id="IPR043128">
    <property type="entry name" value="Rev_trsase/Diguanyl_cyclase"/>
</dbReference>
<organism evidence="3 4">
    <name type="scientific">Gossypium hirsutum</name>
    <name type="common">Upland cotton</name>
    <name type="synonym">Gossypium mexicanum</name>
    <dbReference type="NCBI Taxonomy" id="3635"/>
    <lineage>
        <taxon>Eukaryota</taxon>
        <taxon>Viridiplantae</taxon>
        <taxon>Streptophyta</taxon>
        <taxon>Embryophyta</taxon>
        <taxon>Tracheophyta</taxon>
        <taxon>Spermatophyta</taxon>
        <taxon>Magnoliopsida</taxon>
        <taxon>eudicotyledons</taxon>
        <taxon>Gunneridae</taxon>
        <taxon>Pentapetalae</taxon>
        <taxon>rosids</taxon>
        <taxon>malvids</taxon>
        <taxon>Malvales</taxon>
        <taxon>Malvaceae</taxon>
        <taxon>Malvoideae</taxon>
        <taxon>Gossypium</taxon>
    </lineage>
</organism>
<dbReference type="STRING" id="3635.A0A1U8MV15"/>
<name>A0A1U8MV15_GOSHI</name>
<evidence type="ECO:0000259" key="2">
    <source>
        <dbReference type="Pfam" id="PF00078"/>
    </source>
</evidence>
<dbReference type="PANTHER" id="PTHR24559:SF447">
    <property type="entry name" value="RNA-DIRECTED DNA POLYMERASE HOMOLOG"/>
    <property type="match status" value="1"/>
</dbReference>
<keyword evidence="3" id="KW-1185">Reference proteome</keyword>
<dbReference type="KEGG" id="ghi:107940490"/>
<dbReference type="PANTHER" id="PTHR24559">
    <property type="entry name" value="TRANSPOSON TY3-I GAG-POL POLYPROTEIN"/>
    <property type="match status" value="1"/>
</dbReference>
<evidence type="ECO:0000313" key="4">
    <source>
        <dbReference type="RefSeq" id="XP_016729409.1"/>
    </source>
</evidence>
<dbReference type="AlphaFoldDB" id="A0A1U8MV15"/>
<gene>
    <name evidence="4" type="primary">LOC107940490</name>
</gene>
<sequence length="343" mass="39118">MLNLDISETLVSPATEIRSQSRLAGDNALGVTGVTPNAAEYWLEAIEGITNDLDCTPEQKLKGAVALLRNKAYQWWLTVEEVEKAKITEDVKRVECQNRDCGKGKNKKYSDPTSSVQRPKKKGRSYGPVRVGTPVAPTRIQLCGDYDIGSTRSYIAKTVSEILGIFFESTTSELVEHRVSLDYTSKRVVLRTNDDMEVIVIGERLDYLSNVISALVAEKLFRVKEVDVQKTVFKTCYGHYEFLVMPFSLTNALTAFMDLMNRVFQLYLDQFFVVFIDDILGYSKIKDEHYEHLRAMLQILREKQLYTKLSKCEFWLYEMTFLGHEVSAEGICIDPRKIEAVLD</sequence>
<dbReference type="Proteomes" id="UP000818029">
    <property type="component" value="Chromosome A06"/>
</dbReference>
<dbReference type="InterPro" id="IPR043502">
    <property type="entry name" value="DNA/RNA_pol_sf"/>
</dbReference>